<comment type="caution">
    <text evidence="1">The sequence shown here is derived from an EMBL/GenBank/DDBJ whole genome shotgun (WGS) entry which is preliminary data.</text>
</comment>
<keyword evidence="2" id="KW-1185">Reference proteome</keyword>
<name>A0A9W9PY39_9EURO</name>
<dbReference type="AlphaFoldDB" id="A0A9W9PY39"/>
<sequence length="229" mass="26571">MDADHITGPLKRLLGEPDKAIIRRLKVLENRYTRYRSGLDIAGGLMFQVNTDFFTALSEQTPTAIAWKMTQDALKVFSKISVHGLMYHDDHLRQLAVQWDQINLNVEEIAAVGCLDDSLREIAWNLYRLKNHFCLCAVLGGMAQAKLQVESTLTGFVDTKQNYRQYRLQLHIEPSLPFLYPFIVEFRRGNREVLKDIFSFFPYEQFLHVVKEDNIAYKDGKLRIKDLDS</sequence>
<dbReference type="EMBL" id="JAPZBO010000004">
    <property type="protein sequence ID" value="KAJ5318306.1"/>
    <property type="molecule type" value="Genomic_DNA"/>
</dbReference>
<reference evidence="1" key="1">
    <citation type="submission" date="2022-12" db="EMBL/GenBank/DDBJ databases">
        <authorList>
            <person name="Petersen C."/>
        </authorList>
    </citation>
    <scope>NUCLEOTIDE SEQUENCE</scope>
    <source>
        <strain evidence="1">IBT 21472</strain>
    </source>
</reference>
<evidence type="ECO:0000313" key="1">
    <source>
        <dbReference type="EMBL" id="KAJ5318306.1"/>
    </source>
</evidence>
<reference evidence="1" key="2">
    <citation type="journal article" date="2023" name="IMA Fungus">
        <title>Comparative genomic study of the Penicillium genus elucidates a diverse pangenome and 15 lateral gene transfer events.</title>
        <authorList>
            <person name="Petersen C."/>
            <person name="Sorensen T."/>
            <person name="Nielsen M.R."/>
            <person name="Sondergaard T.E."/>
            <person name="Sorensen J.L."/>
            <person name="Fitzpatrick D.A."/>
            <person name="Frisvad J.C."/>
            <person name="Nielsen K.L."/>
        </authorList>
    </citation>
    <scope>NUCLEOTIDE SEQUENCE</scope>
    <source>
        <strain evidence="1">IBT 21472</strain>
    </source>
</reference>
<evidence type="ECO:0000313" key="2">
    <source>
        <dbReference type="Proteomes" id="UP001147746"/>
    </source>
</evidence>
<proteinExistence type="predicted"/>
<accession>A0A9W9PY39</accession>
<gene>
    <name evidence="1" type="ORF">N7476_004726</name>
</gene>
<protein>
    <submittedName>
        <fullName evidence="1">Uncharacterized protein</fullName>
    </submittedName>
</protein>
<dbReference type="Proteomes" id="UP001147746">
    <property type="component" value="Unassembled WGS sequence"/>
</dbReference>
<organism evidence="1 2">
    <name type="scientific">Penicillium atrosanguineum</name>
    <dbReference type="NCBI Taxonomy" id="1132637"/>
    <lineage>
        <taxon>Eukaryota</taxon>
        <taxon>Fungi</taxon>
        <taxon>Dikarya</taxon>
        <taxon>Ascomycota</taxon>
        <taxon>Pezizomycotina</taxon>
        <taxon>Eurotiomycetes</taxon>
        <taxon>Eurotiomycetidae</taxon>
        <taxon>Eurotiales</taxon>
        <taxon>Aspergillaceae</taxon>
        <taxon>Penicillium</taxon>
    </lineage>
</organism>